<gene>
    <name evidence="2" type="ORF">UA08_03890</name>
</gene>
<reference evidence="2 3" key="1">
    <citation type="submission" date="2015-06" db="EMBL/GenBank/DDBJ databases">
        <title>Talaromyces atroroseus IBT 11181 draft genome.</title>
        <authorList>
            <person name="Rasmussen K.B."/>
            <person name="Rasmussen S."/>
            <person name="Petersen B."/>
            <person name="Sicheritz-Ponten T."/>
            <person name="Mortensen U.H."/>
            <person name="Thrane U."/>
        </authorList>
    </citation>
    <scope>NUCLEOTIDE SEQUENCE [LARGE SCALE GENOMIC DNA]</scope>
    <source>
        <strain evidence="2 3">IBT 11181</strain>
    </source>
</reference>
<dbReference type="EMBL" id="LFMY01000004">
    <property type="protein sequence ID" value="OKL61404.1"/>
    <property type="molecule type" value="Genomic_DNA"/>
</dbReference>
<sequence length="127" mass="13436">MKSYTTLSALLVAASSMQLCAAYGSTYTFQGFSGNTCDGDAGNVVDFPDPSGDTKYIDFTNRHSFRVTLSNGNYGGEYLAYATACVTEDCKDGLTDYVWEIDEAGCSNVNTGGAVNGFALFTTYGGI</sequence>
<proteinExistence type="predicted"/>
<dbReference type="Proteomes" id="UP000214365">
    <property type="component" value="Unassembled WGS sequence"/>
</dbReference>
<protein>
    <recommendedName>
        <fullName evidence="4">AA1-like domain-containing protein</fullName>
    </recommendedName>
</protein>
<accession>A0A225AST1</accession>
<comment type="caution">
    <text evidence="2">The sequence shown here is derived from an EMBL/GenBank/DDBJ whole genome shotgun (WGS) entry which is preliminary data.</text>
</comment>
<feature type="signal peptide" evidence="1">
    <location>
        <begin position="1"/>
        <end position="22"/>
    </location>
</feature>
<evidence type="ECO:0000313" key="2">
    <source>
        <dbReference type="EMBL" id="OKL61404.1"/>
    </source>
</evidence>
<evidence type="ECO:0000256" key="1">
    <source>
        <dbReference type="SAM" id="SignalP"/>
    </source>
</evidence>
<evidence type="ECO:0008006" key="4">
    <source>
        <dbReference type="Google" id="ProtNLM"/>
    </source>
</evidence>
<keyword evidence="3" id="KW-1185">Reference proteome</keyword>
<dbReference type="RefSeq" id="XP_020121525.1">
    <property type="nucleotide sequence ID" value="XM_020266240.1"/>
</dbReference>
<dbReference type="GeneID" id="31003645"/>
<organism evidence="2 3">
    <name type="scientific">Talaromyces atroroseus</name>
    <dbReference type="NCBI Taxonomy" id="1441469"/>
    <lineage>
        <taxon>Eukaryota</taxon>
        <taxon>Fungi</taxon>
        <taxon>Dikarya</taxon>
        <taxon>Ascomycota</taxon>
        <taxon>Pezizomycotina</taxon>
        <taxon>Eurotiomycetes</taxon>
        <taxon>Eurotiomycetidae</taxon>
        <taxon>Eurotiales</taxon>
        <taxon>Trichocomaceae</taxon>
        <taxon>Talaromyces</taxon>
        <taxon>Talaromyces sect. Trachyspermi</taxon>
    </lineage>
</organism>
<dbReference type="OrthoDB" id="5429515at2759"/>
<evidence type="ECO:0000313" key="3">
    <source>
        <dbReference type="Proteomes" id="UP000214365"/>
    </source>
</evidence>
<feature type="chain" id="PRO_5012285049" description="AA1-like domain-containing protein" evidence="1">
    <location>
        <begin position="23"/>
        <end position="127"/>
    </location>
</feature>
<name>A0A225AST1_TALAT</name>
<keyword evidence="1" id="KW-0732">Signal</keyword>
<dbReference type="AlphaFoldDB" id="A0A225AST1"/>